<dbReference type="GO" id="GO:0005375">
    <property type="term" value="F:copper ion transmembrane transporter activity"/>
    <property type="evidence" value="ECO:0007669"/>
    <property type="project" value="UniProtKB-UniRule"/>
</dbReference>
<comment type="caution">
    <text evidence="6">The sequence shown here is derived from an EMBL/GenBank/DDBJ whole genome shotgun (WGS) entry which is preliminary data.</text>
</comment>
<keyword evidence="4" id="KW-0813">Transport</keyword>
<name>A0A9Q0MDP7_BLOTA</name>
<keyword evidence="1 4" id="KW-0812">Transmembrane</keyword>
<proteinExistence type="inferred from homology"/>
<evidence type="ECO:0000313" key="6">
    <source>
        <dbReference type="EMBL" id="KAJ6223243.1"/>
    </source>
</evidence>
<dbReference type="Pfam" id="PF04145">
    <property type="entry name" value="Ctr"/>
    <property type="match status" value="1"/>
</dbReference>
<keyword evidence="4" id="KW-0406">Ion transport</keyword>
<evidence type="ECO:0000256" key="4">
    <source>
        <dbReference type="RuleBase" id="RU367022"/>
    </source>
</evidence>
<dbReference type="OMA" id="SANEDYC"/>
<dbReference type="GO" id="GO:0016020">
    <property type="term" value="C:membrane"/>
    <property type="evidence" value="ECO:0007669"/>
    <property type="project" value="UniProtKB-SubCell"/>
</dbReference>
<feature type="transmembrane region" description="Helical" evidence="4">
    <location>
        <begin position="231"/>
        <end position="257"/>
    </location>
</feature>
<evidence type="ECO:0000256" key="5">
    <source>
        <dbReference type="SAM" id="MobiDB-lite"/>
    </source>
</evidence>
<keyword evidence="4" id="KW-0186">Copper</keyword>
<evidence type="ECO:0000256" key="1">
    <source>
        <dbReference type="ARBA" id="ARBA00022692"/>
    </source>
</evidence>
<comment type="similarity">
    <text evidence="4">Belongs to the copper transporter (Ctr) (TC 1.A.56) family. SLC31A subfamily.</text>
</comment>
<evidence type="ECO:0000313" key="7">
    <source>
        <dbReference type="Proteomes" id="UP001142055"/>
    </source>
</evidence>
<feature type="transmembrane region" description="Helical" evidence="4">
    <location>
        <begin position="56"/>
        <end position="76"/>
    </location>
</feature>
<keyword evidence="3 4" id="KW-0472">Membrane</keyword>
<dbReference type="AlphaFoldDB" id="A0A9Q0MDP7"/>
<dbReference type="PANTHER" id="PTHR12483:SF115">
    <property type="entry name" value="COPPER TRANSPORT PROTEIN"/>
    <property type="match status" value="1"/>
</dbReference>
<feature type="region of interest" description="Disordered" evidence="5">
    <location>
        <begin position="1"/>
        <end position="25"/>
    </location>
</feature>
<reference evidence="6" key="1">
    <citation type="submission" date="2022-12" db="EMBL/GenBank/DDBJ databases">
        <title>Genome assemblies of Blomia tropicalis.</title>
        <authorList>
            <person name="Cui Y."/>
        </authorList>
    </citation>
    <scope>NUCLEOTIDE SEQUENCE</scope>
    <source>
        <tissue evidence="6">Adult mites</tissue>
    </source>
</reference>
<dbReference type="PANTHER" id="PTHR12483">
    <property type="entry name" value="SOLUTE CARRIER FAMILY 31 COPPER TRANSPORTERS"/>
    <property type="match status" value="1"/>
</dbReference>
<gene>
    <name evidence="6" type="ORF">RDWZM_001788</name>
</gene>
<protein>
    <recommendedName>
        <fullName evidence="4">Copper transport protein</fullName>
    </recommendedName>
</protein>
<comment type="subcellular location">
    <subcellularLocation>
        <location evidence="4">Membrane</location>
        <topology evidence="4">Multi-pass membrane protein</topology>
    </subcellularLocation>
</comment>
<keyword evidence="2 4" id="KW-1133">Transmembrane helix</keyword>
<keyword evidence="7" id="KW-1185">Reference proteome</keyword>
<keyword evidence="4" id="KW-0187">Copper transport</keyword>
<dbReference type="InterPro" id="IPR007274">
    <property type="entry name" value="Cop_transporter"/>
</dbReference>
<sequence length="279" mass="30710">MSHQHHSNHGHEMNDHSMMSNHGGNPPMQHGMAMTMYFHFGFESFVLFQQWTAETVTSLLLTCLFFFVLAILYEVLKAYRRVAALRYQLTQTERIVNHSASIASAAAENSLVTGLTADTSRPIPLIVGSGESAGSSISDHSGNGHQNLVPKSGSNAVYIMDPNALTSENDLTMPAIGTDRKCHPSYGVHGNVQGPSSVRIATAPIPIFSTVNEMFSWENVSSTMLYMLQVVFAYLLMLAFMLFNVWICIAIIMGAAFGHFLLSHKAIAYQDSANEDYCH</sequence>
<evidence type="ECO:0000256" key="3">
    <source>
        <dbReference type="ARBA" id="ARBA00023136"/>
    </source>
</evidence>
<organism evidence="6 7">
    <name type="scientific">Blomia tropicalis</name>
    <name type="common">Mite</name>
    <dbReference type="NCBI Taxonomy" id="40697"/>
    <lineage>
        <taxon>Eukaryota</taxon>
        <taxon>Metazoa</taxon>
        <taxon>Ecdysozoa</taxon>
        <taxon>Arthropoda</taxon>
        <taxon>Chelicerata</taxon>
        <taxon>Arachnida</taxon>
        <taxon>Acari</taxon>
        <taxon>Acariformes</taxon>
        <taxon>Sarcoptiformes</taxon>
        <taxon>Astigmata</taxon>
        <taxon>Glycyphagoidea</taxon>
        <taxon>Echimyopodidae</taxon>
        <taxon>Blomia</taxon>
    </lineage>
</organism>
<evidence type="ECO:0000256" key="2">
    <source>
        <dbReference type="ARBA" id="ARBA00022989"/>
    </source>
</evidence>
<dbReference type="EMBL" id="JAPWDV010000001">
    <property type="protein sequence ID" value="KAJ6223243.1"/>
    <property type="molecule type" value="Genomic_DNA"/>
</dbReference>
<dbReference type="Proteomes" id="UP001142055">
    <property type="component" value="Chromosome 1"/>
</dbReference>
<accession>A0A9Q0MDP7</accession>